<sequence length="656" mass="72135">MHDQNRTNANILLGALCSASRAACLQAHTLVCRAGVCEEEDFVAHAFGFPLQDKNPGNGGAMGALQLAIDWLSSVFESKSDTSLEGEEQIVGAGGETGDPNSSLTAALTASDRDILLAHLRFRRAMLSASTLLDKPAAKSMDVALKHLAAAKSELDNLRKLCPPEPGASSPAGVKPKEEGPLPDLTGFDSMVNQRLLAPTPPRNIKILSWGDTLACFESLVSSLSAAISITKCTSLQAVIVELGEFGKKEASIVARSHLAELIIQRDTFLCRAPWNLVLRESLWISAEAMSESDEFAEFLEHVLELTQMYLRSLCASKARQRRKLRHLITHWGNLHQEAEELEAMDFLKAHLEASGKVWSDTWWGPQMFTSWVQNHIMRMQIKHLVQGFELDLYSPREYLMIYWYLEYVLSSLIDNLEQGYASLTKGLAATTTAAEASKAITAKKKKKKGKKTGGEGGEPSSDAPAPTAAVSPIQAQLRAELMMVEAQRAVCRGLVRLLAGLSLEGHLHIPSSAPQEPVDAKDKWKADGQQLPFNSLAQIFDQRFQCFQMSPYPPPLEYTDYASSMDTSSYKAPMLFKFALECFMQAKMYGKQMSEESNAYLSQGQLSELQSISRVAMCNQVGLQVLMKAEDKSNLNVKIEFGANRGLATLSVKRK</sequence>
<accession>A0AAE0GKN6</accession>
<evidence type="ECO:0000313" key="4">
    <source>
        <dbReference type="Proteomes" id="UP001190700"/>
    </source>
</evidence>
<dbReference type="GO" id="GO:0031417">
    <property type="term" value="C:NatC complex"/>
    <property type="evidence" value="ECO:0007669"/>
    <property type="project" value="InterPro"/>
</dbReference>
<organism evidence="3 4">
    <name type="scientific">Cymbomonas tetramitiformis</name>
    <dbReference type="NCBI Taxonomy" id="36881"/>
    <lineage>
        <taxon>Eukaryota</taxon>
        <taxon>Viridiplantae</taxon>
        <taxon>Chlorophyta</taxon>
        <taxon>Pyramimonadophyceae</taxon>
        <taxon>Pyramimonadales</taxon>
        <taxon>Pyramimonadaceae</taxon>
        <taxon>Cymbomonas</taxon>
    </lineage>
</organism>
<evidence type="ECO:0000313" key="3">
    <source>
        <dbReference type="EMBL" id="KAK3279778.1"/>
    </source>
</evidence>
<proteinExistence type="predicted"/>
<dbReference type="Proteomes" id="UP001190700">
    <property type="component" value="Unassembled WGS sequence"/>
</dbReference>
<dbReference type="PANTHER" id="PTHR21373:SF0">
    <property type="entry name" value="N-ALPHA-ACETYLTRANSFERASE 35, NATC AUXILIARY SUBUNIT"/>
    <property type="match status" value="1"/>
</dbReference>
<evidence type="ECO:0000256" key="1">
    <source>
        <dbReference type="SAM" id="MobiDB-lite"/>
    </source>
</evidence>
<feature type="domain" description="NAA35-like TPR repeats" evidence="2">
    <location>
        <begin position="227"/>
        <end position="643"/>
    </location>
</feature>
<name>A0AAE0GKN6_9CHLO</name>
<dbReference type="AlphaFoldDB" id="A0AAE0GKN6"/>
<dbReference type="EMBL" id="LGRX02004674">
    <property type="protein sequence ID" value="KAK3279778.1"/>
    <property type="molecule type" value="Genomic_DNA"/>
</dbReference>
<feature type="region of interest" description="Disordered" evidence="1">
    <location>
        <begin position="439"/>
        <end position="470"/>
    </location>
</feature>
<dbReference type="PANTHER" id="PTHR21373">
    <property type="entry name" value="GLUCOSE REPRESSIBLE PROTEIN MAK10"/>
    <property type="match status" value="1"/>
</dbReference>
<protein>
    <recommendedName>
        <fullName evidence="2">NAA35-like TPR repeats domain-containing protein</fullName>
    </recommendedName>
</protein>
<reference evidence="3 4" key="1">
    <citation type="journal article" date="2015" name="Genome Biol. Evol.">
        <title>Comparative Genomics of a Bacterivorous Green Alga Reveals Evolutionary Causalities and Consequences of Phago-Mixotrophic Mode of Nutrition.</title>
        <authorList>
            <person name="Burns J.A."/>
            <person name="Paasch A."/>
            <person name="Narechania A."/>
            <person name="Kim E."/>
        </authorList>
    </citation>
    <scope>NUCLEOTIDE SEQUENCE [LARGE SCALE GENOMIC DNA]</scope>
    <source>
        <strain evidence="3 4">PLY_AMNH</strain>
    </source>
</reference>
<gene>
    <name evidence="3" type="ORF">CYMTET_12354</name>
</gene>
<feature type="compositionally biased region" description="Basic residues" evidence="1">
    <location>
        <begin position="442"/>
        <end position="452"/>
    </location>
</feature>
<feature type="region of interest" description="Disordered" evidence="1">
    <location>
        <begin position="161"/>
        <end position="184"/>
    </location>
</feature>
<dbReference type="Pfam" id="PF25789">
    <property type="entry name" value="TPR_NAA35"/>
    <property type="match status" value="1"/>
</dbReference>
<comment type="caution">
    <text evidence="3">The sequence shown here is derived from an EMBL/GenBank/DDBJ whole genome shotgun (WGS) entry which is preliminary data.</text>
</comment>
<dbReference type="InterPro" id="IPR057982">
    <property type="entry name" value="TPR_NAA35"/>
</dbReference>
<dbReference type="InterPro" id="IPR007244">
    <property type="entry name" value="Naa35_N"/>
</dbReference>
<evidence type="ECO:0000259" key="2">
    <source>
        <dbReference type="Pfam" id="PF25789"/>
    </source>
</evidence>
<keyword evidence="4" id="KW-1185">Reference proteome</keyword>